<comment type="caution">
    <text evidence="1">The sequence shown here is derived from an EMBL/GenBank/DDBJ whole genome shotgun (WGS) entry which is preliminary data.</text>
</comment>
<name>A0A176WMD3_MARPO</name>
<reference evidence="1" key="1">
    <citation type="submission" date="2016-03" db="EMBL/GenBank/DDBJ databases">
        <title>Mechanisms controlling the formation of the plant cell surface in tip-growing cells are functionally conserved among land plants.</title>
        <authorList>
            <person name="Honkanen S."/>
            <person name="Jones V.A."/>
            <person name="Morieri G."/>
            <person name="Champion C."/>
            <person name="Hetherington A.J."/>
            <person name="Kelly S."/>
            <person name="Saint-Marcoux D."/>
            <person name="Proust H."/>
            <person name="Prescott H."/>
            <person name="Dolan L."/>
        </authorList>
    </citation>
    <scope>NUCLEOTIDE SEQUENCE [LARGE SCALE GENOMIC DNA]</scope>
    <source>
        <tissue evidence="1">Whole gametophyte</tissue>
    </source>
</reference>
<evidence type="ECO:0000313" key="1">
    <source>
        <dbReference type="EMBL" id="OAE34024.1"/>
    </source>
</evidence>
<sequence>MSAPCDELEPTGPESPVSTTSWWMVELATAYSEKESENKAALALLTIGHDRRCPKPGQIQTTSTSCIFYRVTGASDDGPPVRCRDEISLRLRGVHQLNKVANLGCESKLMKKRKESSLGTLRGLLLEIMQTQHCPQSPEDGLITLLL</sequence>
<evidence type="ECO:0000313" key="2">
    <source>
        <dbReference type="Proteomes" id="UP000077202"/>
    </source>
</evidence>
<protein>
    <submittedName>
        <fullName evidence="1">Uncharacterized protein</fullName>
    </submittedName>
</protein>
<dbReference type="EMBL" id="LVLJ01000462">
    <property type="protein sequence ID" value="OAE34024.1"/>
    <property type="molecule type" value="Genomic_DNA"/>
</dbReference>
<dbReference type="AlphaFoldDB" id="A0A176WMD3"/>
<keyword evidence="2" id="KW-1185">Reference proteome</keyword>
<proteinExistence type="predicted"/>
<accession>A0A176WMD3</accession>
<dbReference type="Proteomes" id="UP000077202">
    <property type="component" value="Unassembled WGS sequence"/>
</dbReference>
<gene>
    <name evidence="1" type="ORF">AXG93_4142s1090</name>
</gene>
<organism evidence="1 2">
    <name type="scientific">Marchantia polymorpha subsp. ruderalis</name>
    <dbReference type="NCBI Taxonomy" id="1480154"/>
    <lineage>
        <taxon>Eukaryota</taxon>
        <taxon>Viridiplantae</taxon>
        <taxon>Streptophyta</taxon>
        <taxon>Embryophyta</taxon>
        <taxon>Marchantiophyta</taxon>
        <taxon>Marchantiopsida</taxon>
        <taxon>Marchantiidae</taxon>
        <taxon>Marchantiales</taxon>
        <taxon>Marchantiaceae</taxon>
        <taxon>Marchantia</taxon>
    </lineage>
</organism>